<evidence type="ECO:0000313" key="4">
    <source>
        <dbReference type="Proteomes" id="UP000565745"/>
    </source>
</evidence>
<feature type="coiled-coil region" evidence="1">
    <location>
        <begin position="81"/>
        <end position="150"/>
    </location>
</feature>
<accession>A0A7W6M591</accession>
<feature type="transmembrane region" description="Helical" evidence="2">
    <location>
        <begin position="14"/>
        <end position="32"/>
    </location>
</feature>
<keyword evidence="1" id="KW-0175">Coiled coil</keyword>
<keyword evidence="2" id="KW-0472">Membrane</keyword>
<gene>
    <name evidence="3" type="ORF">GGR93_000367</name>
</gene>
<evidence type="ECO:0000256" key="1">
    <source>
        <dbReference type="SAM" id="Coils"/>
    </source>
</evidence>
<dbReference type="AlphaFoldDB" id="A0A7W6M591"/>
<proteinExistence type="predicted"/>
<name>A0A7W6M591_9RHOB</name>
<keyword evidence="2" id="KW-1133">Transmembrane helix</keyword>
<evidence type="ECO:0000313" key="3">
    <source>
        <dbReference type="EMBL" id="MBB4172606.1"/>
    </source>
</evidence>
<reference evidence="3 4" key="1">
    <citation type="submission" date="2020-08" db="EMBL/GenBank/DDBJ databases">
        <title>Genomic Encyclopedia of Type Strains, Phase IV (KMG-IV): sequencing the most valuable type-strain genomes for metagenomic binning, comparative biology and taxonomic classification.</title>
        <authorList>
            <person name="Goeker M."/>
        </authorList>
    </citation>
    <scope>NUCLEOTIDE SEQUENCE [LARGE SCALE GENOMIC DNA]</scope>
    <source>
        <strain evidence="3 4">DSM 101015</strain>
    </source>
</reference>
<sequence length="312" mass="32383">MPATTPPPEEKRSIFWPLVLGGMIAGGIGFAASELNVFNTRVDTDRISQSLDAQGERLAALEAVEPTAPETPDLSGIEAGIASIETMVGEFEERLKELEGRPVVAGDGSAQYAQDLAALQTSVEEQKAEIDRLLENAQSIEEATSEAAQRADVQAALAKIMSAMTTGSSFESEVGDLQNSGISDVPEALAGPAADGVATLLKLQTDYPDQARAALSTARASGADDGEAGLGGFLKRQLGARSVAPRDGAGPDAVLSRAEAAVRDGQISQALTEIETLPPEAQDAMADWIAAARARADAEAAVQDLSQRLTAN</sequence>
<evidence type="ECO:0000256" key="2">
    <source>
        <dbReference type="SAM" id="Phobius"/>
    </source>
</evidence>
<dbReference type="EMBL" id="JACIFU010000001">
    <property type="protein sequence ID" value="MBB4172606.1"/>
    <property type="molecule type" value="Genomic_DNA"/>
</dbReference>
<dbReference type="Proteomes" id="UP000565745">
    <property type="component" value="Unassembled WGS sequence"/>
</dbReference>
<keyword evidence="4" id="KW-1185">Reference proteome</keyword>
<comment type="caution">
    <text evidence="3">The sequence shown here is derived from an EMBL/GenBank/DDBJ whole genome shotgun (WGS) entry which is preliminary data.</text>
</comment>
<evidence type="ECO:0008006" key="5">
    <source>
        <dbReference type="Google" id="ProtNLM"/>
    </source>
</evidence>
<protein>
    <recommendedName>
        <fullName evidence="5">Inner membrane protein</fullName>
    </recommendedName>
</protein>
<keyword evidence="2" id="KW-0812">Transmembrane</keyword>
<dbReference type="RefSeq" id="WP_241461315.1">
    <property type="nucleotide sequence ID" value="NZ_JACIFU010000001.1"/>
</dbReference>
<organism evidence="3 4">
    <name type="scientific">Sulfitobacter noctilucicola</name>
    <dbReference type="NCBI Taxonomy" id="1342301"/>
    <lineage>
        <taxon>Bacteria</taxon>
        <taxon>Pseudomonadati</taxon>
        <taxon>Pseudomonadota</taxon>
        <taxon>Alphaproteobacteria</taxon>
        <taxon>Rhodobacterales</taxon>
        <taxon>Roseobacteraceae</taxon>
        <taxon>Sulfitobacter</taxon>
    </lineage>
</organism>